<evidence type="ECO:0000313" key="1">
    <source>
        <dbReference type="EMBL" id="MEQ2221712.1"/>
    </source>
</evidence>
<protein>
    <submittedName>
        <fullName evidence="1">Uncharacterized protein</fullName>
    </submittedName>
</protein>
<proteinExistence type="predicted"/>
<comment type="caution">
    <text evidence="1">The sequence shown here is derived from an EMBL/GenBank/DDBJ whole genome shotgun (WGS) entry which is preliminary data.</text>
</comment>
<keyword evidence="2" id="KW-1185">Reference proteome</keyword>
<name>A0ABV0SP20_9TELE</name>
<gene>
    <name evidence="1" type="ORF">ILYODFUR_018476</name>
</gene>
<accession>A0ABV0SP20</accession>
<dbReference type="Proteomes" id="UP001482620">
    <property type="component" value="Unassembled WGS sequence"/>
</dbReference>
<organism evidence="1 2">
    <name type="scientific">Ilyodon furcidens</name>
    <name type="common">goldbreast splitfin</name>
    <dbReference type="NCBI Taxonomy" id="33524"/>
    <lineage>
        <taxon>Eukaryota</taxon>
        <taxon>Metazoa</taxon>
        <taxon>Chordata</taxon>
        <taxon>Craniata</taxon>
        <taxon>Vertebrata</taxon>
        <taxon>Euteleostomi</taxon>
        <taxon>Actinopterygii</taxon>
        <taxon>Neopterygii</taxon>
        <taxon>Teleostei</taxon>
        <taxon>Neoteleostei</taxon>
        <taxon>Acanthomorphata</taxon>
        <taxon>Ovalentaria</taxon>
        <taxon>Atherinomorphae</taxon>
        <taxon>Cyprinodontiformes</taxon>
        <taxon>Goodeidae</taxon>
        <taxon>Ilyodon</taxon>
    </lineage>
</organism>
<sequence length="132" mass="15538">MDRVDVLVEYLVELRKEKGPTLTNQQAKKLEQNDKDQILYAARHQERLLTGPFRSPKKKAVYAGVESKKRFGSSGSAAQRTDWSRLIEMIFIRLCNIHSSPKQIEHQTFSRWSQILNDYKTIGQLIFEQWHY</sequence>
<dbReference type="EMBL" id="JAHRIQ010001797">
    <property type="protein sequence ID" value="MEQ2221712.1"/>
    <property type="molecule type" value="Genomic_DNA"/>
</dbReference>
<evidence type="ECO:0000313" key="2">
    <source>
        <dbReference type="Proteomes" id="UP001482620"/>
    </source>
</evidence>
<reference evidence="1 2" key="1">
    <citation type="submission" date="2021-06" db="EMBL/GenBank/DDBJ databases">
        <authorList>
            <person name="Palmer J.M."/>
        </authorList>
    </citation>
    <scope>NUCLEOTIDE SEQUENCE [LARGE SCALE GENOMIC DNA]</scope>
    <source>
        <strain evidence="2">if_2019</strain>
        <tissue evidence="1">Muscle</tissue>
    </source>
</reference>